<keyword evidence="3" id="KW-1185">Reference proteome</keyword>
<dbReference type="OrthoDB" id="9781481at2"/>
<accession>A0A1G7PRU0</accession>
<evidence type="ECO:0000313" key="2">
    <source>
        <dbReference type="EMBL" id="SDF88934.1"/>
    </source>
</evidence>
<dbReference type="InterPro" id="IPR011704">
    <property type="entry name" value="ATPase_dyneun-rel_AAA"/>
</dbReference>
<dbReference type="PANTHER" id="PTHR37291:SF1">
    <property type="entry name" value="TYPE IV METHYL-DIRECTED RESTRICTION ENZYME ECOKMCRB SUBUNIT"/>
    <property type="match status" value="1"/>
</dbReference>
<dbReference type="STRING" id="405671.SAMN05421827_10215"/>
<gene>
    <name evidence="2" type="ORF">SAMN05421827_10215</name>
</gene>
<organism evidence="2 3">
    <name type="scientific">Pedobacter terrae</name>
    <dbReference type="NCBI Taxonomy" id="405671"/>
    <lineage>
        <taxon>Bacteria</taxon>
        <taxon>Pseudomonadati</taxon>
        <taxon>Bacteroidota</taxon>
        <taxon>Sphingobacteriia</taxon>
        <taxon>Sphingobacteriales</taxon>
        <taxon>Sphingobacteriaceae</taxon>
        <taxon>Pedobacter</taxon>
    </lineage>
</organism>
<name>A0A1G7PRU0_9SPHI</name>
<evidence type="ECO:0000313" key="3">
    <source>
        <dbReference type="Proteomes" id="UP000199643"/>
    </source>
</evidence>
<dbReference type="InterPro" id="IPR027417">
    <property type="entry name" value="P-loop_NTPase"/>
</dbReference>
<dbReference type="AlphaFoldDB" id="A0A1G7PRU0"/>
<dbReference type="InterPro" id="IPR052934">
    <property type="entry name" value="Methyl-DNA_Rec/Restrict_Enz"/>
</dbReference>
<dbReference type="Proteomes" id="UP000199643">
    <property type="component" value="Unassembled WGS sequence"/>
</dbReference>
<dbReference type="Gene3D" id="3.40.50.300">
    <property type="entry name" value="P-loop containing nucleotide triphosphate hydrolases"/>
    <property type="match status" value="1"/>
</dbReference>
<sequence length="592" mass="68601">MIRDYLKPLYDTFDNFILSYIISKNSILTNAFDILSPTFVNEAITCFVENYDESSANFEDKVKGQFATATAEAKLNFAHAEWLWCFAVGDISQWRKEYYIFNRIGVEAKDLNPGIFPISFGHAGQWHTNNKYWEIVFCLRLIQVLDAYQKDSSVSDVKILKDVVEEFCNHLKYSSNLNKLKDYASIIEPLKGRKYAMSNILLYLANPDKHERIASDNHKQKIVNSFSSLEDDNAKENTIDERVLSIRAKISSLINDENFDFYDHSSIKKVWNTGDDDLEFDELQALLFKKAVVFYGPPGTSKTYKAKELAGAYILNQYIKDKSRLVEYLANPEDITKNRIHHLQLHANYTYENFIGGYLLKGGDTVLTQGSLMMICEKARKDLNNNLQLDIPHVLILDEMNRVDLSKLFGEVFSALEQRDYDISIGVEDLKVNIPRNLHIIGTMNEIDFSVEQIDFALRRRFLWFFYGYRPERLRDIIHQKANGSNSRVIKDDLERFYGNVKLLNAHIASREELGKMYEIGHAFFGDIVAIYNQYRNMKGYSRKSNFMFETNGPAQILWNISIKPILEAFLGHEDEVVKKNLLSDLEKIFLK</sequence>
<reference evidence="3" key="1">
    <citation type="submission" date="2016-10" db="EMBL/GenBank/DDBJ databases">
        <authorList>
            <person name="Varghese N."/>
            <person name="Submissions S."/>
        </authorList>
    </citation>
    <scope>NUCLEOTIDE SEQUENCE [LARGE SCALE GENOMIC DNA]</scope>
    <source>
        <strain evidence="3">DSM 17933</strain>
    </source>
</reference>
<dbReference type="GO" id="GO:0016887">
    <property type="term" value="F:ATP hydrolysis activity"/>
    <property type="evidence" value="ECO:0007669"/>
    <property type="project" value="InterPro"/>
</dbReference>
<dbReference type="Pfam" id="PF07728">
    <property type="entry name" value="AAA_5"/>
    <property type="match status" value="1"/>
</dbReference>
<dbReference type="EMBL" id="FNCH01000002">
    <property type="protein sequence ID" value="SDF88934.1"/>
    <property type="molecule type" value="Genomic_DNA"/>
</dbReference>
<dbReference type="GO" id="GO:0005524">
    <property type="term" value="F:ATP binding"/>
    <property type="evidence" value="ECO:0007669"/>
    <property type="project" value="InterPro"/>
</dbReference>
<feature type="domain" description="ATPase dynein-related AAA" evidence="1">
    <location>
        <begin position="322"/>
        <end position="462"/>
    </location>
</feature>
<proteinExistence type="predicted"/>
<dbReference type="RefSeq" id="WP_090496762.1">
    <property type="nucleotide sequence ID" value="NZ_FNCH01000002.1"/>
</dbReference>
<dbReference type="PANTHER" id="PTHR37291">
    <property type="entry name" value="5-METHYLCYTOSINE-SPECIFIC RESTRICTION ENZYME B"/>
    <property type="match status" value="1"/>
</dbReference>
<evidence type="ECO:0000259" key="1">
    <source>
        <dbReference type="Pfam" id="PF07728"/>
    </source>
</evidence>
<dbReference type="SUPFAM" id="SSF52540">
    <property type="entry name" value="P-loop containing nucleoside triphosphate hydrolases"/>
    <property type="match status" value="1"/>
</dbReference>
<protein>
    <submittedName>
        <fullName evidence="2">5-methylcytosine-specific restriction enzyme B</fullName>
    </submittedName>
</protein>